<feature type="transmembrane region" description="Helical" evidence="1">
    <location>
        <begin position="87"/>
        <end position="113"/>
    </location>
</feature>
<dbReference type="GeneID" id="57361415"/>
<organism evidence="2 3">
    <name type="scientific">Pseudoalteromonas luteoviolacea DSM 6061</name>
    <dbReference type="NCBI Taxonomy" id="1365250"/>
    <lineage>
        <taxon>Bacteria</taxon>
        <taxon>Pseudomonadati</taxon>
        <taxon>Pseudomonadota</taxon>
        <taxon>Gammaproteobacteria</taxon>
        <taxon>Alteromonadales</taxon>
        <taxon>Pseudoalteromonadaceae</taxon>
        <taxon>Pseudoalteromonas</taxon>
    </lineage>
</organism>
<evidence type="ECO:0000313" key="2">
    <source>
        <dbReference type="EMBL" id="KZN38163.1"/>
    </source>
</evidence>
<name>A0A166WWM2_9GAMM</name>
<keyword evidence="3" id="KW-1185">Reference proteome</keyword>
<gene>
    <name evidence="2" type="ORF">N475_16160</name>
</gene>
<dbReference type="PATRIC" id="fig|1365250.3.peg.2470"/>
<keyword evidence="1" id="KW-0472">Membrane</keyword>
<feature type="transmembrane region" description="Helical" evidence="1">
    <location>
        <begin position="57"/>
        <end position="75"/>
    </location>
</feature>
<proteinExistence type="predicted"/>
<evidence type="ECO:0000256" key="1">
    <source>
        <dbReference type="SAM" id="Phobius"/>
    </source>
</evidence>
<dbReference type="AlphaFoldDB" id="A0A166WWM2"/>
<comment type="caution">
    <text evidence="2">The sequence shown here is derived from an EMBL/GenBank/DDBJ whole genome shotgun (WGS) entry which is preliminary data.</text>
</comment>
<accession>A0A166WWM2</accession>
<keyword evidence="1" id="KW-0812">Transmembrane</keyword>
<protein>
    <submittedName>
        <fullName evidence="2">Uncharacterized protein</fullName>
    </submittedName>
</protein>
<keyword evidence="1" id="KW-1133">Transmembrane helix</keyword>
<sequence>MTRENPNQDRHAHVKQLLSKMDPEVAASFNYKQRKALQKVISTRDWNSHKIDFRPTLALPFLPWSFYFVFLGGVNRRNLSSSERFTAALAFITALLIVGFIALGVVLVIIYLLKSWLGIDIFPDESLGIWDQFKDLFK</sequence>
<dbReference type="Proteomes" id="UP000076643">
    <property type="component" value="Unassembled WGS sequence"/>
</dbReference>
<evidence type="ECO:0000313" key="3">
    <source>
        <dbReference type="Proteomes" id="UP000076643"/>
    </source>
</evidence>
<reference evidence="2 3" key="1">
    <citation type="submission" date="2013-07" db="EMBL/GenBank/DDBJ databases">
        <title>Comparative Genomic and Metabolomic Analysis of Twelve Strains of Pseudoalteromonas luteoviolacea.</title>
        <authorList>
            <person name="Vynne N.G."/>
            <person name="Mansson M."/>
            <person name="Gram L."/>
        </authorList>
    </citation>
    <scope>NUCLEOTIDE SEQUENCE [LARGE SCALE GENOMIC DNA]</scope>
    <source>
        <strain evidence="2 3">DSM 6061</strain>
    </source>
</reference>
<dbReference type="RefSeq" id="WP_063357702.1">
    <property type="nucleotide sequence ID" value="NZ_AQHB01000046.1"/>
</dbReference>
<dbReference type="STRING" id="43657.S4054249_14145"/>
<dbReference type="EMBL" id="AUYB01000102">
    <property type="protein sequence ID" value="KZN38163.1"/>
    <property type="molecule type" value="Genomic_DNA"/>
</dbReference>